<evidence type="ECO:0000313" key="2">
    <source>
        <dbReference type="Proteomes" id="UP001057402"/>
    </source>
</evidence>
<evidence type="ECO:0000313" key="1">
    <source>
        <dbReference type="EMBL" id="KAI4372956.1"/>
    </source>
</evidence>
<keyword evidence="2" id="KW-1185">Reference proteome</keyword>
<protein>
    <submittedName>
        <fullName evidence="1">Uncharacterized protein</fullName>
    </submittedName>
</protein>
<dbReference type="EMBL" id="CM042883">
    <property type="protein sequence ID" value="KAI4372956.1"/>
    <property type="molecule type" value="Genomic_DNA"/>
</dbReference>
<proteinExistence type="predicted"/>
<name>A0ACB9R3U9_9MYRT</name>
<sequence length="186" mass="20444">MRKLCPNHDRDDGLETVLEVPIPEGMFALSGHKAMYKSSWQMMKAWMRPRNDKSSAPHVMASLFRDGKSSEVQMMLGVAGAPLIPLPISCVYDPGIAASDVKDRPIEASMARYIVQQYIAASGGEHALDSITSMYAVGKVRMTTSEFCDGEDGFIDLDKNSHKLASKHKNKGRHHPGKGEGRRTGL</sequence>
<organism evidence="1 2">
    <name type="scientific">Melastoma candidum</name>
    <dbReference type="NCBI Taxonomy" id="119954"/>
    <lineage>
        <taxon>Eukaryota</taxon>
        <taxon>Viridiplantae</taxon>
        <taxon>Streptophyta</taxon>
        <taxon>Embryophyta</taxon>
        <taxon>Tracheophyta</taxon>
        <taxon>Spermatophyta</taxon>
        <taxon>Magnoliopsida</taxon>
        <taxon>eudicotyledons</taxon>
        <taxon>Gunneridae</taxon>
        <taxon>Pentapetalae</taxon>
        <taxon>rosids</taxon>
        <taxon>malvids</taxon>
        <taxon>Myrtales</taxon>
        <taxon>Melastomataceae</taxon>
        <taxon>Melastomatoideae</taxon>
        <taxon>Melastomateae</taxon>
        <taxon>Melastoma</taxon>
    </lineage>
</organism>
<accession>A0ACB9R3U9</accession>
<dbReference type="Proteomes" id="UP001057402">
    <property type="component" value="Chromosome 4"/>
</dbReference>
<reference evidence="2" key="1">
    <citation type="journal article" date="2023" name="Front. Plant Sci.">
        <title>Chromosomal-level genome assembly of Melastoma candidum provides insights into trichome evolution.</title>
        <authorList>
            <person name="Zhong Y."/>
            <person name="Wu W."/>
            <person name="Sun C."/>
            <person name="Zou P."/>
            <person name="Liu Y."/>
            <person name="Dai S."/>
            <person name="Zhou R."/>
        </authorList>
    </citation>
    <scope>NUCLEOTIDE SEQUENCE [LARGE SCALE GENOMIC DNA]</scope>
</reference>
<comment type="caution">
    <text evidence="1">The sequence shown here is derived from an EMBL/GenBank/DDBJ whole genome shotgun (WGS) entry which is preliminary data.</text>
</comment>
<gene>
    <name evidence="1" type="ORF">MLD38_011134</name>
</gene>